<reference evidence="1" key="1">
    <citation type="submission" date="2021-09" db="EMBL/GenBank/DDBJ databases">
        <authorList>
            <person name="Martin H S."/>
        </authorList>
    </citation>
    <scope>NUCLEOTIDE SEQUENCE</scope>
</reference>
<accession>A0A8J2QML8</accession>
<dbReference type="Proteomes" id="UP000789524">
    <property type="component" value="Unassembled WGS sequence"/>
</dbReference>
<name>A0A8J2QML8_9NEOP</name>
<organism evidence="1 2">
    <name type="scientific">Danaus chrysippus</name>
    <name type="common">African queen</name>
    <dbReference type="NCBI Taxonomy" id="151541"/>
    <lineage>
        <taxon>Eukaryota</taxon>
        <taxon>Metazoa</taxon>
        <taxon>Ecdysozoa</taxon>
        <taxon>Arthropoda</taxon>
        <taxon>Hexapoda</taxon>
        <taxon>Insecta</taxon>
        <taxon>Pterygota</taxon>
        <taxon>Neoptera</taxon>
        <taxon>Endopterygota</taxon>
        <taxon>Lepidoptera</taxon>
        <taxon>Glossata</taxon>
        <taxon>Ditrysia</taxon>
        <taxon>Papilionoidea</taxon>
        <taxon>Nymphalidae</taxon>
        <taxon>Danainae</taxon>
        <taxon>Danaini</taxon>
        <taxon>Danaina</taxon>
        <taxon>Danaus</taxon>
        <taxon>Anosia</taxon>
    </lineage>
</organism>
<proteinExistence type="predicted"/>
<dbReference type="EMBL" id="CAKASE010000047">
    <property type="protein sequence ID" value="CAG9561733.1"/>
    <property type="molecule type" value="Genomic_DNA"/>
</dbReference>
<protein>
    <submittedName>
        <fullName evidence="1">(African queen) hypothetical protein</fullName>
    </submittedName>
</protein>
<dbReference type="OrthoDB" id="7448126at2759"/>
<evidence type="ECO:0000313" key="2">
    <source>
        <dbReference type="Proteomes" id="UP000789524"/>
    </source>
</evidence>
<gene>
    <name evidence="1" type="ORF">DCHRY22_LOCUS3185</name>
</gene>
<sequence>MPYEPYQEQLLQNNKWNEEENANYKDYKDYNDYDENICDCSKCGDLKPGCLNACPNCMSTPQPLMPQNYFILPFPYPYPMTAKETAAPVHKETQRTTTTTIATTTTTITTTTTEAPTTNKETTEIVTEATTETSMETDMTMSPFHVISKRPYLITCLRKTKPNWMPKYGIVPISDTFAEKIMLQLRDMKVLHPRRDVARKEATYPLQ</sequence>
<comment type="caution">
    <text evidence="1">The sequence shown here is derived from an EMBL/GenBank/DDBJ whole genome shotgun (WGS) entry which is preliminary data.</text>
</comment>
<evidence type="ECO:0000313" key="1">
    <source>
        <dbReference type="EMBL" id="CAG9561733.1"/>
    </source>
</evidence>
<keyword evidence="2" id="KW-1185">Reference proteome</keyword>
<dbReference type="AlphaFoldDB" id="A0A8J2QML8"/>